<dbReference type="InterPro" id="IPR014223">
    <property type="entry name" value="ABC_CydC/D"/>
</dbReference>
<dbReference type="EMBL" id="CP014692">
    <property type="protein sequence ID" value="AQS85962.1"/>
    <property type="molecule type" value="Genomic_DNA"/>
</dbReference>
<dbReference type="GO" id="GO:0045454">
    <property type="term" value="P:cell redox homeostasis"/>
    <property type="evidence" value="ECO:0007669"/>
    <property type="project" value="InterPro"/>
</dbReference>
<feature type="transmembrane region" description="Helical" evidence="7">
    <location>
        <begin position="250"/>
        <end position="270"/>
    </location>
</feature>
<evidence type="ECO:0000256" key="2">
    <source>
        <dbReference type="ARBA" id="ARBA00022692"/>
    </source>
</evidence>
<dbReference type="OrthoDB" id="5288404at2"/>
<dbReference type="SUPFAM" id="SSF90123">
    <property type="entry name" value="ABC transporter transmembrane region"/>
    <property type="match status" value="1"/>
</dbReference>
<protein>
    <submittedName>
        <fullName evidence="10">Thiol reductant ABC exporter subunit CydC</fullName>
    </submittedName>
</protein>
<sequence length="565" mass="61051">MKQDFSLPPRSTERQMILGLALAALAALANFGLLFLSGWLLASAAVAGLAGLAARDAFNMFLPAAGVRFLATARILARYGERVVTHDVTLRRIGQVRTWSFARLVALPPQLLARRRSGEQLFRFVADTERAGNVWLDVRVPRVTAVVCGVTCVALTTFFAPMAGLVLAAGLLLSGVVLPRMAGWLSDRATARMVVHQDAMHGDLVEVLQSLDEIAFLGAGPAMTQRLEKRQIAVRQARMQLAMIEGANRALVGVLAMLTAVGVLICAATAREGGFLSAACLPMLALGALAAFENVTPLSAARQMERKARLSEQRLLTLCGPKNDDTPEERNALPHAPLDLELCNLGARYASDESWVLRHANLTIRQGERVALVGPSGSGKSTLVNLLFCFIAYQEGVMRFGGVDVSRLDTDTLPETVGILSQDAHMFQGSIRRNLAMACPEADETAMWAALETAQLASFVHQTPAGLNTLVGEAGLCLSGGQGRRLALACVLLRRPRWLILDEPTEGLDAETERAVMTALTASLSHDVTLLCITHRTTVLPFLDRTVEIANRQFHENTTDRGRPR</sequence>
<evidence type="ECO:0000259" key="9">
    <source>
        <dbReference type="PROSITE" id="PS50929"/>
    </source>
</evidence>
<feature type="transmembrane region" description="Helical" evidence="7">
    <location>
        <begin position="158"/>
        <end position="178"/>
    </location>
</feature>
<dbReference type="GO" id="GO:0005886">
    <property type="term" value="C:plasma membrane"/>
    <property type="evidence" value="ECO:0007669"/>
    <property type="project" value="UniProtKB-SubCell"/>
</dbReference>
<evidence type="ECO:0000256" key="1">
    <source>
        <dbReference type="ARBA" id="ARBA00004651"/>
    </source>
</evidence>
<proteinExistence type="predicted"/>
<dbReference type="GO" id="GO:0016887">
    <property type="term" value="F:ATP hydrolysis activity"/>
    <property type="evidence" value="ECO:0007669"/>
    <property type="project" value="InterPro"/>
</dbReference>
<dbReference type="InterPro" id="IPR003593">
    <property type="entry name" value="AAA+_ATPase"/>
</dbReference>
<evidence type="ECO:0000313" key="10">
    <source>
        <dbReference type="EMBL" id="AQS85962.1"/>
    </source>
</evidence>
<evidence type="ECO:0000256" key="6">
    <source>
        <dbReference type="ARBA" id="ARBA00023136"/>
    </source>
</evidence>
<dbReference type="Pfam" id="PF00005">
    <property type="entry name" value="ABC_tran"/>
    <property type="match status" value="1"/>
</dbReference>
<dbReference type="PROSITE" id="PS50929">
    <property type="entry name" value="ABC_TM1F"/>
    <property type="match status" value="1"/>
</dbReference>
<dbReference type="InterPro" id="IPR039421">
    <property type="entry name" value="Type_1_exporter"/>
</dbReference>
<dbReference type="RefSeq" id="WP_077813964.1">
    <property type="nucleotide sequence ID" value="NZ_CP014692.1"/>
</dbReference>
<evidence type="ECO:0000256" key="3">
    <source>
        <dbReference type="ARBA" id="ARBA00022741"/>
    </source>
</evidence>
<dbReference type="SMART" id="SM00382">
    <property type="entry name" value="AAA"/>
    <property type="match status" value="1"/>
</dbReference>
<dbReference type="Gene3D" id="3.40.50.300">
    <property type="entry name" value="P-loop containing nucleotide triphosphate hydrolases"/>
    <property type="match status" value="1"/>
</dbReference>
<comment type="subcellular location">
    <subcellularLocation>
        <location evidence="1">Cell membrane</location>
        <topology evidence="1">Multi-pass membrane protein</topology>
    </subcellularLocation>
</comment>
<evidence type="ECO:0000256" key="5">
    <source>
        <dbReference type="ARBA" id="ARBA00022989"/>
    </source>
</evidence>
<feature type="transmembrane region" description="Helical" evidence="7">
    <location>
        <begin position="276"/>
        <end position="296"/>
    </location>
</feature>
<dbReference type="PANTHER" id="PTHR24221">
    <property type="entry name" value="ATP-BINDING CASSETTE SUB-FAMILY B"/>
    <property type="match status" value="1"/>
</dbReference>
<dbReference type="GO" id="GO:0140359">
    <property type="term" value="F:ABC-type transporter activity"/>
    <property type="evidence" value="ECO:0007669"/>
    <property type="project" value="InterPro"/>
</dbReference>
<dbReference type="PROSITE" id="PS50893">
    <property type="entry name" value="ABC_TRANSPORTER_2"/>
    <property type="match status" value="1"/>
</dbReference>
<keyword evidence="3" id="KW-0547">Nucleotide-binding</keyword>
<dbReference type="GO" id="GO:0034040">
    <property type="term" value="F:ATPase-coupled lipid transmembrane transporter activity"/>
    <property type="evidence" value="ECO:0007669"/>
    <property type="project" value="TreeGrafter"/>
</dbReference>
<dbReference type="InterPro" id="IPR027417">
    <property type="entry name" value="P-loop_NTPase"/>
</dbReference>
<dbReference type="Proteomes" id="UP000188937">
    <property type="component" value="Chromosome"/>
</dbReference>
<reference evidence="10 11" key="1">
    <citation type="submission" date="2016-03" db="EMBL/GenBank/DDBJ databases">
        <title>Acetic acid bacteria sequencing.</title>
        <authorList>
            <person name="Brandt J."/>
            <person name="Jakob F."/>
            <person name="Vogel R.F."/>
        </authorList>
    </citation>
    <scope>NUCLEOTIDE SEQUENCE [LARGE SCALE GENOMIC DNA]</scope>
    <source>
        <strain evidence="10 11">TMW2.1153</strain>
    </source>
</reference>
<organism evidence="10 11">
    <name type="scientific">Acetobacter aceti</name>
    <dbReference type="NCBI Taxonomy" id="435"/>
    <lineage>
        <taxon>Bacteria</taxon>
        <taxon>Pseudomonadati</taxon>
        <taxon>Pseudomonadota</taxon>
        <taxon>Alphaproteobacteria</taxon>
        <taxon>Acetobacterales</taxon>
        <taxon>Acetobacteraceae</taxon>
        <taxon>Acetobacter</taxon>
        <taxon>Acetobacter subgen. Acetobacter</taxon>
    </lineage>
</organism>
<dbReference type="GO" id="GO:0034775">
    <property type="term" value="P:glutathione transmembrane transport"/>
    <property type="evidence" value="ECO:0007669"/>
    <property type="project" value="InterPro"/>
</dbReference>
<keyword evidence="2 7" id="KW-0812">Transmembrane</keyword>
<gene>
    <name evidence="10" type="ORF">A0U92_15695</name>
</gene>
<dbReference type="InterPro" id="IPR036640">
    <property type="entry name" value="ABC1_TM_sf"/>
</dbReference>
<evidence type="ECO:0000256" key="7">
    <source>
        <dbReference type="SAM" id="Phobius"/>
    </source>
</evidence>
<feature type="domain" description="ABC transmembrane type-1" evidence="9">
    <location>
        <begin position="17"/>
        <end position="268"/>
    </location>
</feature>
<dbReference type="KEGG" id="aace:A0U92_15695"/>
<dbReference type="PANTHER" id="PTHR24221:SF654">
    <property type="entry name" value="ATP-BINDING CASSETTE SUB-FAMILY B MEMBER 6"/>
    <property type="match status" value="1"/>
</dbReference>
<dbReference type="STRING" id="435.A0U92_15695"/>
<keyword evidence="5 7" id="KW-1133">Transmembrane helix</keyword>
<dbReference type="GO" id="GO:0005524">
    <property type="term" value="F:ATP binding"/>
    <property type="evidence" value="ECO:0007669"/>
    <property type="project" value="UniProtKB-KW"/>
</dbReference>
<feature type="domain" description="ABC transporter" evidence="8">
    <location>
        <begin position="340"/>
        <end position="565"/>
    </location>
</feature>
<name>A0A1U9KJH5_ACEAC</name>
<dbReference type="SUPFAM" id="SSF52540">
    <property type="entry name" value="P-loop containing nucleoside triphosphate hydrolases"/>
    <property type="match status" value="1"/>
</dbReference>
<dbReference type="AlphaFoldDB" id="A0A1U9KJH5"/>
<accession>A0A1U9KJH5</accession>
<dbReference type="Gene3D" id="1.20.1560.10">
    <property type="entry name" value="ABC transporter type 1, transmembrane domain"/>
    <property type="match status" value="1"/>
</dbReference>
<evidence type="ECO:0000259" key="8">
    <source>
        <dbReference type="PROSITE" id="PS50893"/>
    </source>
</evidence>
<keyword evidence="4" id="KW-0067">ATP-binding</keyword>
<dbReference type="NCBIfam" id="TIGR02868">
    <property type="entry name" value="CydC"/>
    <property type="match status" value="1"/>
</dbReference>
<dbReference type="InterPro" id="IPR003439">
    <property type="entry name" value="ABC_transporter-like_ATP-bd"/>
</dbReference>
<keyword evidence="11" id="KW-1185">Reference proteome</keyword>
<evidence type="ECO:0000313" key="11">
    <source>
        <dbReference type="Proteomes" id="UP000188937"/>
    </source>
</evidence>
<evidence type="ECO:0000256" key="4">
    <source>
        <dbReference type="ARBA" id="ARBA00022840"/>
    </source>
</evidence>
<keyword evidence="6 7" id="KW-0472">Membrane</keyword>
<dbReference type="InterPro" id="IPR011527">
    <property type="entry name" value="ABC1_TM_dom"/>
</dbReference>